<dbReference type="InterPro" id="IPR011051">
    <property type="entry name" value="RmlC_Cupin_sf"/>
</dbReference>
<dbReference type="Pfam" id="PF07883">
    <property type="entry name" value="Cupin_2"/>
    <property type="match status" value="1"/>
</dbReference>
<dbReference type="EMBL" id="JAMZFV010000024">
    <property type="protein sequence ID" value="MCP1111151.1"/>
    <property type="molecule type" value="Genomic_DNA"/>
</dbReference>
<keyword evidence="1" id="KW-0479">Metal-binding</keyword>
<dbReference type="InterPro" id="IPR013096">
    <property type="entry name" value="Cupin_2"/>
</dbReference>
<dbReference type="SUPFAM" id="SSF51182">
    <property type="entry name" value="RmlC-like cupins"/>
    <property type="match status" value="1"/>
</dbReference>
<dbReference type="PANTHER" id="PTHR35848:SF6">
    <property type="entry name" value="CUPIN TYPE-2 DOMAIN-CONTAINING PROTEIN"/>
    <property type="match status" value="1"/>
</dbReference>
<evidence type="ECO:0000313" key="3">
    <source>
        <dbReference type="EMBL" id="MCP1111151.1"/>
    </source>
</evidence>
<protein>
    <submittedName>
        <fullName evidence="3">Cupin domain-containing protein</fullName>
    </submittedName>
</protein>
<name>A0ABT1EN65_9FIRM</name>
<accession>A0ABT1EN65</accession>
<gene>
    <name evidence="3" type="ORF">NK118_12920</name>
</gene>
<feature type="domain" description="Cupin type-2" evidence="2">
    <location>
        <begin position="52"/>
        <end position="108"/>
    </location>
</feature>
<evidence type="ECO:0000259" key="2">
    <source>
        <dbReference type="Pfam" id="PF07883"/>
    </source>
</evidence>
<evidence type="ECO:0000313" key="4">
    <source>
        <dbReference type="Proteomes" id="UP001523565"/>
    </source>
</evidence>
<dbReference type="Proteomes" id="UP001523565">
    <property type="component" value="Unassembled WGS sequence"/>
</dbReference>
<proteinExistence type="predicted"/>
<dbReference type="RefSeq" id="WP_262070031.1">
    <property type="nucleotide sequence ID" value="NZ_JAMXOC010000024.1"/>
</dbReference>
<dbReference type="InterPro" id="IPR014710">
    <property type="entry name" value="RmlC-like_jellyroll"/>
</dbReference>
<sequence length="145" mass="16308">MTKKEYVQQYGGKFNINEGEVWTMPNGHDVHFTLTPKVGSLHFNIATGWHIPGKEFAPHVHPVSAELLVVYEGEGECFLGDKWIPCKKGDVIYAPPGVYHGTRNPATNTEEFVTLGIATPPQLDLYTRAAYDVMDDDKSKFEPEW</sequence>
<organism evidence="3 4">
    <name type="scientific">Ohessyouella blattaphilus</name>
    <dbReference type="NCBI Taxonomy" id="2949333"/>
    <lineage>
        <taxon>Bacteria</taxon>
        <taxon>Bacillati</taxon>
        <taxon>Bacillota</taxon>
        <taxon>Clostridia</taxon>
        <taxon>Lachnospirales</taxon>
        <taxon>Lachnospiraceae</taxon>
        <taxon>Ohessyouella</taxon>
    </lineage>
</organism>
<keyword evidence="4" id="KW-1185">Reference proteome</keyword>
<reference evidence="3 4" key="1">
    <citation type="journal article" date="2022" name="Genome Biol. Evol.">
        <title>Host diet, physiology and behaviors set the stage for Lachnospiraceae cladogenesis.</title>
        <authorList>
            <person name="Vera-Ponce De Leon A."/>
            <person name="Schneider M."/>
            <person name="Jahnes B.C."/>
            <person name="Sadowski V."/>
            <person name="Camuy-Velez L.A."/>
            <person name="Duan J."/>
            <person name="Sabree Z.L."/>
        </authorList>
    </citation>
    <scope>NUCLEOTIDE SEQUENCE [LARGE SCALE GENOMIC DNA]</scope>
    <source>
        <strain evidence="3 4">PAL227</strain>
    </source>
</reference>
<dbReference type="PANTHER" id="PTHR35848">
    <property type="entry name" value="OXALATE-BINDING PROTEIN"/>
    <property type="match status" value="1"/>
</dbReference>
<dbReference type="InterPro" id="IPR051610">
    <property type="entry name" value="GPI/OXD"/>
</dbReference>
<dbReference type="Gene3D" id="2.60.120.10">
    <property type="entry name" value="Jelly Rolls"/>
    <property type="match status" value="1"/>
</dbReference>
<comment type="caution">
    <text evidence="3">The sequence shown here is derived from an EMBL/GenBank/DDBJ whole genome shotgun (WGS) entry which is preliminary data.</text>
</comment>
<evidence type="ECO:0000256" key="1">
    <source>
        <dbReference type="ARBA" id="ARBA00022723"/>
    </source>
</evidence>